<dbReference type="OrthoDB" id="6613063at2759"/>
<evidence type="ECO:0000313" key="2">
    <source>
        <dbReference type="Proteomes" id="UP000008064"/>
    </source>
</evidence>
<accession>F8NEB9</accession>
<proteinExistence type="predicted"/>
<dbReference type="Proteomes" id="UP000008064">
    <property type="component" value="Unassembled WGS sequence"/>
</dbReference>
<reference evidence="2" key="1">
    <citation type="journal article" date="2011" name="Science">
        <title>The plant cell wall-decomposing machinery underlies the functional diversity of forest fungi.</title>
        <authorList>
            <person name="Eastwood D.C."/>
            <person name="Floudas D."/>
            <person name="Binder M."/>
            <person name="Majcherczyk A."/>
            <person name="Schneider P."/>
            <person name="Aerts A."/>
            <person name="Asiegbu F.O."/>
            <person name="Baker S.E."/>
            <person name="Barry K."/>
            <person name="Bendiksby M."/>
            <person name="Blumentritt M."/>
            <person name="Coutinho P.M."/>
            <person name="Cullen D."/>
            <person name="de Vries R.P."/>
            <person name="Gathman A."/>
            <person name="Goodell B."/>
            <person name="Henrissat B."/>
            <person name="Ihrmark K."/>
            <person name="Kauserud H."/>
            <person name="Kohler A."/>
            <person name="LaButti K."/>
            <person name="Lapidus A."/>
            <person name="Lavin J.L."/>
            <person name="Lee Y.-H."/>
            <person name="Lindquist E."/>
            <person name="Lilly W."/>
            <person name="Lucas S."/>
            <person name="Morin E."/>
            <person name="Murat C."/>
            <person name="Oguiza J.A."/>
            <person name="Park J."/>
            <person name="Pisabarro A.G."/>
            <person name="Riley R."/>
            <person name="Rosling A."/>
            <person name="Salamov A."/>
            <person name="Schmidt O."/>
            <person name="Schmutz J."/>
            <person name="Skrede I."/>
            <person name="Stenlid J."/>
            <person name="Wiebenga A."/>
            <person name="Xie X."/>
            <person name="Kuees U."/>
            <person name="Hibbett D.S."/>
            <person name="Hoffmeister D."/>
            <person name="Hoegberg N."/>
            <person name="Martin F."/>
            <person name="Grigoriev I.V."/>
            <person name="Watkinson S.C."/>
        </authorList>
    </citation>
    <scope>NUCLEOTIDE SEQUENCE [LARGE SCALE GENOMIC DNA]</scope>
    <source>
        <strain evidence="2">S7.9</strain>
    </source>
</reference>
<dbReference type="EMBL" id="GL945428">
    <property type="protein sequence ID" value="EGO30553.1"/>
    <property type="molecule type" value="Genomic_DNA"/>
</dbReference>
<evidence type="ECO:0000313" key="1">
    <source>
        <dbReference type="EMBL" id="EGO30553.1"/>
    </source>
</evidence>
<sequence>MMKQYYPLATLSLWGKFKHLEGGDIMVAAALTKSRPDMRDATFIQYEALADKFAHQRR</sequence>
<dbReference type="GeneID" id="18813923"/>
<dbReference type="RefSeq" id="XP_007312437.1">
    <property type="nucleotide sequence ID" value="XM_007312375.1"/>
</dbReference>
<dbReference type="AlphaFoldDB" id="F8NEB9"/>
<gene>
    <name evidence="1" type="ORF">SERLADRAFT_432126</name>
</gene>
<name>F8NEB9_SERL9</name>
<protein>
    <submittedName>
        <fullName evidence="1">Uncharacterized protein</fullName>
    </submittedName>
</protein>
<dbReference type="HOGENOM" id="CLU_2980478_0_0_1"/>
<dbReference type="KEGG" id="sla:SERLADRAFT_432126"/>
<organism evidence="2">
    <name type="scientific">Serpula lacrymans var. lacrymans (strain S7.9)</name>
    <name type="common">Dry rot fungus</name>
    <dbReference type="NCBI Taxonomy" id="578457"/>
    <lineage>
        <taxon>Eukaryota</taxon>
        <taxon>Fungi</taxon>
        <taxon>Dikarya</taxon>
        <taxon>Basidiomycota</taxon>
        <taxon>Agaricomycotina</taxon>
        <taxon>Agaricomycetes</taxon>
        <taxon>Agaricomycetidae</taxon>
        <taxon>Boletales</taxon>
        <taxon>Coniophorineae</taxon>
        <taxon>Serpulaceae</taxon>
        <taxon>Serpula</taxon>
    </lineage>
</organism>